<dbReference type="PROSITE" id="PS00135">
    <property type="entry name" value="TRYPSIN_SER"/>
    <property type="match status" value="1"/>
</dbReference>
<dbReference type="InterPro" id="IPR009003">
    <property type="entry name" value="Peptidase_S1_PA"/>
</dbReference>
<keyword evidence="4" id="KW-0378">Hydrolase</keyword>
<accession>A0ABU0ZC82</accession>
<dbReference type="Proteomes" id="UP001230908">
    <property type="component" value="Unassembled WGS sequence"/>
</dbReference>
<dbReference type="EMBL" id="JAVHUY010000007">
    <property type="protein sequence ID" value="MDQ7904668.1"/>
    <property type="molecule type" value="Genomic_DNA"/>
</dbReference>
<evidence type="ECO:0000256" key="1">
    <source>
        <dbReference type="ARBA" id="ARBA00023157"/>
    </source>
</evidence>
<dbReference type="PANTHER" id="PTHR24260:SF136">
    <property type="entry name" value="GH08193P-RELATED"/>
    <property type="match status" value="1"/>
</dbReference>
<dbReference type="SUPFAM" id="SSF50494">
    <property type="entry name" value="Trypsin-like serine proteases"/>
    <property type="match status" value="1"/>
</dbReference>
<keyword evidence="1" id="KW-1015">Disulfide bond</keyword>
<keyword evidence="5" id="KW-1185">Reference proteome</keyword>
<dbReference type="InterPro" id="IPR033116">
    <property type="entry name" value="TRYPSIN_SER"/>
</dbReference>
<evidence type="ECO:0000313" key="4">
    <source>
        <dbReference type="EMBL" id="MDQ7904668.1"/>
    </source>
</evidence>
<dbReference type="InterPro" id="IPR043504">
    <property type="entry name" value="Peptidase_S1_PA_chymotrypsin"/>
</dbReference>
<dbReference type="PRINTS" id="PR00722">
    <property type="entry name" value="CHYMOTRYPSIN"/>
</dbReference>
<evidence type="ECO:0000256" key="2">
    <source>
        <dbReference type="SAM" id="MobiDB-lite"/>
    </source>
</evidence>
<dbReference type="GO" id="GO:0016787">
    <property type="term" value="F:hydrolase activity"/>
    <property type="evidence" value="ECO:0007669"/>
    <property type="project" value="UniProtKB-KW"/>
</dbReference>
<dbReference type="PANTHER" id="PTHR24260">
    <property type="match status" value="1"/>
</dbReference>
<dbReference type="SMART" id="SM00020">
    <property type="entry name" value="Tryp_SPc"/>
    <property type="match status" value="1"/>
</dbReference>
<reference evidence="4 5" key="1">
    <citation type="submission" date="2023-08" db="EMBL/GenBank/DDBJ databases">
        <title>Phytohabitans sansha sp. nov., isolated from marine sediment.</title>
        <authorList>
            <person name="Zhao Y."/>
            <person name="Yi K."/>
        </authorList>
    </citation>
    <scope>NUCLEOTIDE SEQUENCE [LARGE SCALE GENOMIC DNA]</scope>
    <source>
        <strain evidence="4 5">ZYX-F-186</strain>
    </source>
</reference>
<protein>
    <submittedName>
        <fullName evidence="4">Trypsin-like serine protease</fullName>
        <ecNumber evidence="4">3.4.21.-</ecNumber>
    </submittedName>
</protein>
<dbReference type="Gene3D" id="2.40.10.10">
    <property type="entry name" value="Trypsin-like serine proteases"/>
    <property type="match status" value="1"/>
</dbReference>
<dbReference type="RefSeq" id="WP_308711939.1">
    <property type="nucleotide sequence ID" value="NZ_JAVHUY010000007.1"/>
</dbReference>
<dbReference type="InterPro" id="IPR001254">
    <property type="entry name" value="Trypsin_dom"/>
</dbReference>
<dbReference type="InterPro" id="IPR001314">
    <property type="entry name" value="Peptidase_S1A"/>
</dbReference>
<dbReference type="PROSITE" id="PS50240">
    <property type="entry name" value="TRYPSIN_DOM"/>
    <property type="match status" value="1"/>
</dbReference>
<gene>
    <name evidence="4" type="ORF">RB614_09060</name>
</gene>
<sequence length="257" mass="27002">MASLIKAKPDGDRHACGANLVSPTYVVTVAHCVTNPDGSLEDHTRMRVRIGSASWRSGGQVSAVAGVEVFPGWDGDALRPPQPHADLALLRLATAVADVTPFPLASHAGMAVSTRVVGWGVQVDDRCAVLPDGAEPPAQVLHELDGVTAPAQRCAAVWITDGELCVQFDRQATCGGDSGSPVLQKIDGRWQLVGVMSHAYGLVPRCERAVPAVAATDLTNPHYRAWIIRIACAPTPADPDPCRPPAGRQSSPDGGFE</sequence>
<dbReference type="Pfam" id="PF00089">
    <property type="entry name" value="Trypsin"/>
    <property type="match status" value="1"/>
</dbReference>
<comment type="caution">
    <text evidence="4">The sequence shown here is derived from an EMBL/GenBank/DDBJ whole genome shotgun (WGS) entry which is preliminary data.</text>
</comment>
<dbReference type="EC" id="3.4.21.-" evidence="4"/>
<name>A0ABU0ZC82_9ACTN</name>
<dbReference type="InterPro" id="IPR051333">
    <property type="entry name" value="CLIP_Serine_Protease"/>
</dbReference>
<feature type="region of interest" description="Disordered" evidence="2">
    <location>
        <begin position="238"/>
        <end position="257"/>
    </location>
</feature>
<evidence type="ECO:0000313" key="5">
    <source>
        <dbReference type="Proteomes" id="UP001230908"/>
    </source>
</evidence>
<feature type="domain" description="Peptidase S1" evidence="3">
    <location>
        <begin position="1"/>
        <end position="232"/>
    </location>
</feature>
<organism evidence="4 5">
    <name type="scientific">Phytohabitans maris</name>
    <dbReference type="NCBI Taxonomy" id="3071409"/>
    <lineage>
        <taxon>Bacteria</taxon>
        <taxon>Bacillati</taxon>
        <taxon>Actinomycetota</taxon>
        <taxon>Actinomycetes</taxon>
        <taxon>Micromonosporales</taxon>
        <taxon>Micromonosporaceae</taxon>
    </lineage>
</organism>
<feature type="compositionally biased region" description="Polar residues" evidence="2">
    <location>
        <begin position="248"/>
        <end position="257"/>
    </location>
</feature>
<evidence type="ECO:0000259" key="3">
    <source>
        <dbReference type="PROSITE" id="PS50240"/>
    </source>
</evidence>
<proteinExistence type="predicted"/>